<organism evidence="2">
    <name type="scientific">Salix viminalis</name>
    <name type="common">Common osier</name>
    <name type="synonym">Basket willow</name>
    <dbReference type="NCBI Taxonomy" id="40686"/>
    <lineage>
        <taxon>Eukaryota</taxon>
        <taxon>Viridiplantae</taxon>
        <taxon>Streptophyta</taxon>
        <taxon>Embryophyta</taxon>
        <taxon>Tracheophyta</taxon>
        <taxon>Spermatophyta</taxon>
        <taxon>Magnoliopsida</taxon>
        <taxon>eudicotyledons</taxon>
        <taxon>Gunneridae</taxon>
        <taxon>Pentapetalae</taxon>
        <taxon>rosids</taxon>
        <taxon>fabids</taxon>
        <taxon>Malpighiales</taxon>
        <taxon>Salicaceae</taxon>
        <taxon>Saliceae</taxon>
        <taxon>Salix</taxon>
    </lineage>
</organism>
<proteinExistence type="predicted"/>
<accession>A0A6N2L6U6</accession>
<dbReference type="PANTHER" id="PTHR36388">
    <property type="entry name" value="OS02G0469000 PROTEIN"/>
    <property type="match status" value="1"/>
</dbReference>
<feature type="compositionally biased region" description="Basic and acidic residues" evidence="1">
    <location>
        <begin position="133"/>
        <end position="149"/>
    </location>
</feature>
<feature type="region of interest" description="Disordered" evidence="1">
    <location>
        <begin position="133"/>
        <end position="157"/>
    </location>
</feature>
<dbReference type="PANTHER" id="PTHR36388:SF1">
    <property type="entry name" value="OS02G0469000 PROTEIN"/>
    <property type="match status" value="1"/>
</dbReference>
<evidence type="ECO:0000313" key="2">
    <source>
        <dbReference type="EMBL" id="VFU35882.1"/>
    </source>
</evidence>
<protein>
    <submittedName>
        <fullName evidence="2">Uncharacterized protein</fullName>
    </submittedName>
</protein>
<sequence>MAHVVEVKRRRVDVHKWVKSFEARPNSTDGFCSGLNDIRSTNTILNQHSEPNDTASPLQHPALSSSSLYKLRPELQVLSSNKQAMNAGDNEMVEGSISSILVDSLESNKNGDALSPEDVAWVDSCLVNDREISDGDWSSLKDPESHDSSEPGTDDLPRAADVLMVPSDEAVNLQSSVVTDYEVEVATINKELEMKSKGFPINEETDVSPSQLFQGEFSETSLKHAFSPNYKEDDDFKMSPPVGSGLDLAFSGYDTEPSTEDIFKVWDLDIPDEEDELVKQLNKALSENPAQSTAPSDDSGVLKDLKEESLDSLINSIADLSLDQHS</sequence>
<reference evidence="2" key="1">
    <citation type="submission" date="2019-03" db="EMBL/GenBank/DDBJ databases">
        <authorList>
            <person name="Mank J."/>
            <person name="Almeida P."/>
        </authorList>
    </citation>
    <scope>NUCLEOTIDE SEQUENCE</scope>
    <source>
        <strain evidence="2">78183</strain>
    </source>
</reference>
<dbReference type="AlphaFoldDB" id="A0A6N2L6U6"/>
<gene>
    <name evidence="2" type="ORF">SVIM_LOCUS179003</name>
</gene>
<name>A0A6N2L6U6_SALVM</name>
<dbReference type="EMBL" id="CAADRP010001112">
    <property type="protein sequence ID" value="VFU35882.1"/>
    <property type="molecule type" value="Genomic_DNA"/>
</dbReference>
<evidence type="ECO:0000256" key="1">
    <source>
        <dbReference type="SAM" id="MobiDB-lite"/>
    </source>
</evidence>